<dbReference type="GO" id="GO:0005549">
    <property type="term" value="F:odorant binding"/>
    <property type="evidence" value="ECO:0007669"/>
    <property type="project" value="InterPro"/>
</dbReference>
<proteinExistence type="evidence at transcript level"/>
<accession>A0A3G2KX57</accession>
<evidence type="ECO:0000256" key="7">
    <source>
        <dbReference type="ARBA" id="ARBA00023170"/>
    </source>
</evidence>
<evidence type="ECO:0000256" key="1">
    <source>
        <dbReference type="ARBA" id="ARBA00004141"/>
    </source>
</evidence>
<dbReference type="GO" id="GO:0004984">
    <property type="term" value="F:olfactory receptor activity"/>
    <property type="evidence" value="ECO:0007669"/>
    <property type="project" value="InterPro"/>
</dbReference>
<protein>
    <recommendedName>
        <fullName evidence="9">Odorant receptor</fullName>
    </recommendedName>
</protein>
<keyword evidence="5 9" id="KW-1133">Transmembrane helix</keyword>
<evidence type="ECO:0000256" key="2">
    <source>
        <dbReference type="ARBA" id="ARBA00022606"/>
    </source>
</evidence>
<evidence type="ECO:0000256" key="4">
    <source>
        <dbReference type="ARBA" id="ARBA00022725"/>
    </source>
</evidence>
<feature type="transmembrane region" description="Helical" evidence="9">
    <location>
        <begin position="98"/>
        <end position="119"/>
    </location>
</feature>
<dbReference type="GO" id="GO:0005886">
    <property type="term" value="C:plasma membrane"/>
    <property type="evidence" value="ECO:0007669"/>
    <property type="project" value="UniProtKB-SubCell"/>
</dbReference>
<evidence type="ECO:0000256" key="5">
    <source>
        <dbReference type="ARBA" id="ARBA00022989"/>
    </source>
</evidence>
<comment type="subcellular location">
    <subcellularLocation>
        <location evidence="9">Cell membrane</location>
        <topology evidence="9">Multi-pass membrane protein</topology>
    </subcellularLocation>
    <subcellularLocation>
        <location evidence="1">Membrane</location>
        <topology evidence="1">Multi-pass membrane protein</topology>
    </subcellularLocation>
</comment>
<reference evidence="10" key="1">
    <citation type="journal article" date="2018" name="Front. Physiol.">
        <title>Antennal Transcriptome Analysis of the Chemosensory Gene Families From Trichoptera and Basal Lepidoptera.</title>
        <authorList>
            <person name="Yuvaraj J.K."/>
            <person name="Andersson M.N."/>
            <person name="Zhang D.D."/>
            <person name="Lofstedt C."/>
        </authorList>
    </citation>
    <scope>NUCLEOTIDE SEQUENCE</scope>
</reference>
<dbReference type="PANTHER" id="PTHR21137">
    <property type="entry name" value="ODORANT RECEPTOR"/>
    <property type="match status" value="1"/>
</dbReference>
<keyword evidence="2 9" id="KW-0716">Sensory transduction</keyword>
<evidence type="ECO:0000256" key="6">
    <source>
        <dbReference type="ARBA" id="ARBA00023136"/>
    </source>
</evidence>
<keyword evidence="8 9" id="KW-0807">Transducer</keyword>
<comment type="caution">
    <text evidence="9">Lacks conserved residue(s) required for the propagation of feature annotation.</text>
</comment>
<comment type="similarity">
    <text evidence="9">Belongs to the insect chemoreceptor superfamily. Heteromeric odorant receptor channel (TC 1.A.69) family.</text>
</comment>
<dbReference type="GO" id="GO:0007165">
    <property type="term" value="P:signal transduction"/>
    <property type="evidence" value="ECO:0007669"/>
    <property type="project" value="UniProtKB-KW"/>
</dbReference>
<feature type="transmembrane region" description="Helical" evidence="9">
    <location>
        <begin position="302"/>
        <end position="322"/>
    </location>
</feature>
<keyword evidence="6 9" id="KW-0472">Membrane</keyword>
<organism evidence="10">
    <name type="scientific">Rhyacophila nubila</name>
    <dbReference type="NCBI Taxonomy" id="1876001"/>
    <lineage>
        <taxon>Eukaryota</taxon>
        <taxon>Metazoa</taxon>
        <taxon>Ecdysozoa</taxon>
        <taxon>Arthropoda</taxon>
        <taxon>Hexapoda</taxon>
        <taxon>Insecta</taxon>
        <taxon>Pterygota</taxon>
        <taxon>Neoptera</taxon>
        <taxon>Endopterygota</taxon>
        <taxon>Trichoptera</taxon>
        <taxon>Integripalpia</taxon>
        <taxon>Rhyacophiloidea</taxon>
        <taxon>Rhyacophilidae</taxon>
        <taxon>Rhyacophila</taxon>
    </lineage>
</organism>
<keyword evidence="3 9" id="KW-0812">Transmembrane</keyword>
<dbReference type="PANTHER" id="PTHR21137:SF44">
    <property type="entry name" value="ODORANT RECEPTOR 13A-RELATED"/>
    <property type="match status" value="1"/>
</dbReference>
<sequence length="428" mass="49603">MAELEESLEPVNEPNKISKEKTKPDVKFNDGFDAVNRFFNCCGMWDIYKPKFTRSRGYYRLQRIYYICSVANLFPLMVGEFTYLVMSFRTDEDRFLETVDMLPCFILSVFAYLKTGILITKRDKVRSLVVDLEKIWPDSDEKEVKKIVRDNMSVAKKFCVIYMTMTNAISTTYPCLPLAGIAYNCIMRYIFHRDYKWNDRASMPYIIWYPFDWTPLKVYIPTYISQIFAGFWVSSCVCSTDCFFCILVSQVCMHYQLLQRNIENITKNTSISEQEKLKNIVEYHNQLYSFSERIEEIFSATLYVNFASSSLMICIELFSISIAPMPLALKYALFLGSSVGQIFLMCIYGDKLIEESGKVSESAYNSDWTTGSRSLRHGVLMLMTRARKPATVSLLGFTTASFTTFSSIMSASWSYFTMLHHMYEGAVE</sequence>
<evidence type="ECO:0000256" key="8">
    <source>
        <dbReference type="ARBA" id="ARBA00023224"/>
    </source>
</evidence>
<dbReference type="AlphaFoldDB" id="A0A3G2KX57"/>
<feature type="transmembrane region" description="Helical" evidence="9">
    <location>
        <begin position="64"/>
        <end position="86"/>
    </location>
</feature>
<keyword evidence="7 9" id="KW-0675">Receptor</keyword>
<dbReference type="Pfam" id="PF02949">
    <property type="entry name" value="7tm_6"/>
    <property type="match status" value="1"/>
</dbReference>
<dbReference type="InterPro" id="IPR004117">
    <property type="entry name" value="7tm6_olfct_rcpt"/>
</dbReference>
<evidence type="ECO:0000256" key="9">
    <source>
        <dbReference type="RuleBase" id="RU351113"/>
    </source>
</evidence>
<feature type="transmembrane region" description="Helical" evidence="9">
    <location>
        <begin position="390"/>
        <end position="416"/>
    </location>
</feature>
<feature type="transmembrane region" description="Helical" evidence="9">
    <location>
        <begin position="328"/>
        <end position="348"/>
    </location>
</feature>
<dbReference type="EMBL" id="MH723598">
    <property type="protein sequence ID" value="AYN64401.1"/>
    <property type="molecule type" value="mRNA"/>
</dbReference>
<name>A0A3G2KX57_9NEOP</name>
<keyword evidence="4 9" id="KW-0552">Olfaction</keyword>
<evidence type="ECO:0000313" key="10">
    <source>
        <dbReference type="EMBL" id="AYN64401.1"/>
    </source>
</evidence>
<evidence type="ECO:0000256" key="3">
    <source>
        <dbReference type="ARBA" id="ARBA00022692"/>
    </source>
</evidence>